<reference evidence="1 2" key="1">
    <citation type="submission" date="2014-02" db="EMBL/GenBank/DDBJ databases">
        <title>Comparative genomics and transcriptomics to identify genetic mechanisms underlying the emergence of carbapenem resistant Acinetobacter baumannii (CRAb).</title>
        <authorList>
            <person name="Harris A.D."/>
            <person name="Johnson K.J."/>
            <person name="George J."/>
            <person name="Shefchek K."/>
            <person name="Daugherty S.C."/>
            <person name="Parankush S."/>
            <person name="Sadzewicz L."/>
            <person name="Tallon L."/>
            <person name="Sengamalay N."/>
            <person name="Hazen T.H."/>
            <person name="Rasko D.A."/>
        </authorList>
    </citation>
    <scope>NUCLEOTIDE SEQUENCE [LARGE SCALE GENOMIC DNA]</scope>
    <source>
        <strain evidence="1 2">625974</strain>
    </source>
</reference>
<protein>
    <submittedName>
        <fullName evidence="1">Uncharacterized protein</fullName>
    </submittedName>
</protein>
<organism evidence="1 2">
    <name type="scientific">Acinetobacter baumannii 625974</name>
    <dbReference type="NCBI Taxonomy" id="1310607"/>
    <lineage>
        <taxon>Bacteria</taxon>
        <taxon>Pseudomonadati</taxon>
        <taxon>Pseudomonadota</taxon>
        <taxon>Gammaproteobacteria</taxon>
        <taxon>Moraxellales</taxon>
        <taxon>Moraxellaceae</taxon>
        <taxon>Acinetobacter</taxon>
        <taxon>Acinetobacter calcoaceticus/baumannii complex</taxon>
    </lineage>
</organism>
<evidence type="ECO:0000313" key="1">
    <source>
        <dbReference type="EMBL" id="EXC08282.1"/>
    </source>
</evidence>
<dbReference type="AlphaFoldDB" id="A0A009PGS4"/>
<accession>A0A009PGS4</accession>
<dbReference type="Proteomes" id="UP000021108">
    <property type="component" value="Unassembled WGS sequence"/>
</dbReference>
<feature type="non-terminal residue" evidence="1">
    <location>
        <position position="165"/>
    </location>
</feature>
<name>A0A009PGS4_ACIBA</name>
<dbReference type="EMBL" id="JEXD01000007">
    <property type="protein sequence ID" value="EXC08282.1"/>
    <property type="molecule type" value="Genomic_DNA"/>
</dbReference>
<evidence type="ECO:0000313" key="2">
    <source>
        <dbReference type="Proteomes" id="UP000021108"/>
    </source>
</evidence>
<dbReference type="RefSeq" id="WP_153561883.1">
    <property type="nucleotide sequence ID" value="NZ_JEXD01000007.1"/>
</dbReference>
<proteinExistence type="predicted"/>
<sequence>MITPFIFDKEIFNCPNFKNNLLISDALIEDWERFGILLFSDKTQILELTKKIKQDFPVKYQKRWTTALTYFPKYIIDKDIVSDFSLSNNDLEKLLEIFNYAETLLLSSENYQLINENIDISTLNNDSEILDYQYIKRSKNFEWSRIYSIKQIDYRENNQQIFNRL</sequence>
<comment type="caution">
    <text evidence="1">The sequence shown here is derived from an EMBL/GenBank/DDBJ whole genome shotgun (WGS) entry which is preliminary data.</text>
</comment>
<gene>
    <name evidence="1" type="ORF">J506_1251</name>
</gene>